<accession>A0ABU6TW37</accession>
<evidence type="ECO:0000256" key="1">
    <source>
        <dbReference type="SAM" id="MobiDB-lite"/>
    </source>
</evidence>
<protein>
    <submittedName>
        <fullName evidence="2">Uncharacterized protein</fullName>
    </submittedName>
</protein>
<dbReference type="EMBL" id="JASCZI010092484">
    <property type="protein sequence ID" value="MED6152420.1"/>
    <property type="molecule type" value="Genomic_DNA"/>
</dbReference>
<keyword evidence="3" id="KW-1185">Reference proteome</keyword>
<evidence type="ECO:0000313" key="3">
    <source>
        <dbReference type="Proteomes" id="UP001341840"/>
    </source>
</evidence>
<comment type="caution">
    <text evidence="2">The sequence shown here is derived from an EMBL/GenBank/DDBJ whole genome shotgun (WGS) entry which is preliminary data.</text>
</comment>
<organism evidence="2 3">
    <name type="scientific">Stylosanthes scabra</name>
    <dbReference type="NCBI Taxonomy" id="79078"/>
    <lineage>
        <taxon>Eukaryota</taxon>
        <taxon>Viridiplantae</taxon>
        <taxon>Streptophyta</taxon>
        <taxon>Embryophyta</taxon>
        <taxon>Tracheophyta</taxon>
        <taxon>Spermatophyta</taxon>
        <taxon>Magnoliopsida</taxon>
        <taxon>eudicotyledons</taxon>
        <taxon>Gunneridae</taxon>
        <taxon>Pentapetalae</taxon>
        <taxon>rosids</taxon>
        <taxon>fabids</taxon>
        <taxon>Fabales</taxon>
        <taxon>Fabaceae</taxon>
        <taxon>Papilionoideae</taxon>
        <taxon>50 kb inversion clade</taxon>
        <taxon>dalbergioids sensu lato</taxon>
        <taxon>Dalbergieae</taxon>
        <taxon>Pterocarpus clade</taxon>
        <taxon>Stylosanthes</taxon>
    </lineage>
</organism>
<reference evidence="2 3" key="1">
    <citation type="journal article" date="2023" name="Plants (Basel)">
        <title>Bridging the Gap: Combining Genomics and Transcriptomics Approaches to Understand Stylosanthes scabra, an Orphan Legume from the Brazilian Caatinga.</title>
        <authorList>
            <person name="Ferreira-Neto J.R.C."/>
            <person name="da Silva M.D."/>
            <person name="Binneck E."/>
            <person name="de Melo N.F."/>
            <person name="da Silva R.H."/>
            <person name="de Melo A.L.T.M."/>
            <person name="Pandolfi V."/>
            <person name="Bustamante F.O."/>
            <person name="Brasileiro-Vidal A.C."/>
            <person name="Benko-Iseppon A.M."/>
        </authorList>
    </citation>
    <scope>NUCLEOTIDE SEQUENCE [LARGE SCALE GENOMIC DNA]</scope>
    <source>
        <tissue evidence="2">Leaves</tissue>
    </source>
</reference>
<feature type="region of interest" description="Disordered" evidence="1">
    <location>
        <begin position="108"/>
        <end position="128"/>
    </location>
</feature>
<dbReference type="Proteomes" id="UP001341840">
    <property type="component" value="Unassembled WGS sequence"/>
</dbReference>
<gene>
    <name evidence="2" type="ORF">PIB30_091905</name>
</gene>
<evidence type="ECO:0000313" key="2">
    <source>
        <dbReference type="EMBL" id="MED6152420.1"/>
    </source>
</evidence>
<proteinExistence type="predicted"/>
<name>A0ABU6TW37_9FABA</name>
<sequence>MANIDPKTHGTTFDIDHSIMIYVLMTEGVVNLPCIMRDILLVRPMKHSRNLLPYPVFISRLADRYQVPVFAGDVFYEVREQEMFCPYGDWKGEQLRVRRGRFLPPRQSPLAQQAEQQPPPAASTAPSTSAQYALEPSLYEVMRHLDRQERLMLRQSRQIANTQLMIRRAFPDADFSS</sequence>